<dbReference type="EMBL" id="JAMGBD010000001">
    <property type="protein sequence ID" value="MCL6683787.1"/>
    <property type="molecule type" value="Genomic_DNA"/>
</dbReference>
<gene>
    <name evidence="2" type="ORF">LZ536_07720</name>
</gene>
<reference evidence="2" key="1">
    <citation type="submission" date="2022-05" db="EMBL/GenBank/DDBJ databases">
        <authorList>
            <person name="Jo J.-H."/>
            <person name="Im W.-T."/>
        </authorList>
    </citation>
    <scope>NUCLEOTIDE SEQUENCE</scope>
    <source>
        <strain evidence="2">SE158</strain>
    </source>
</reference>
<accession>A0ABT0RMB1</accession>
<evidence type="ECO:0000313" key="3">
    <source>
        <dbReference type="Proteomes" id="UP001165363"/>
    </source>
</evidence>
<dbReference type="RefSeq" id="WP_249847829.1">
    <property type="nucleotide sequence ID" value="NZ_JAMGBD010000001.1"/>
</dbReference>
<evidence type="ECO:0000313" key="2">
    <source>
        <dbReference type="EMBL" id="MCL6683787.1"/>
    </source>
</evidence>
<sequence>MFNLKHAALAVTASFIAAAPVMAAPVSVASPPPGRALLLIPLTLTKVQDIHFGTIIPSSTTAGFVTINATTGGRTGSAGITLVSTDQGQRGRFAGAGSAGQKVFIDLTPPTELANPAGDKITVIGMTLDGPALRTIAANQSFFVGVGGTIFIDVNQPEGLYSATYDLTADYQ</sequence>
<proteinExistence type="predicted"/>
<protein>
    <submittedName>
        <fullName evidence="2">DUF4402 domain-containing protein</fullName>
    </submittedName>
</protein>
<keyword evidence="1" id="KW-0732">Signal</keyword>
<dbReference type="Pfam" id="PF14352">
    <property type="entry name" value="DUF4402"/>
    <property type="match status" value="1"/>
</dbReference>
<evidence type="ECO:0000256" key="1">
    <source>
        <dbReference type="SAM" id="SignalP"/>
    </source>
</evidence>
<feature type="signal peptide" evidence="1">
    <location>
        <begin position="1"/>
        <end position="23"/>
    </location>
</feature>
<comment type="caution">
    <text evidence="2">The sequence shown here is derived from an EMBL/GenBank/DDBJ whole genome shotgun (WGS) entry which is preliminary data.</text>
</comment>
<keyword evidence="3" id="KW-1185">Reference proteome</keyword>
<feature type="chain" id="PRO_5045956066" evidence="1">
    <location>
        <begin position="24"/>
        <end position="172"/>
    </location>
</feature>
<dbReference type="Proteomes" id="UP001165363">
    <property type="component" value="Unassembled WGS sequence"/>
</dbReference>
<dbReference type="InterPro" id="IPR025514">
    <property type="entry name" value="DUF4402"/>
</dbReference>
<name>A0ABT0RMB1_9SPHN</name>
<organism evidence="2 3">
    <name type="scientific">Sphingomonas alba</name>
    <dbReference type="NCBI Taxonomy" id="2908208"/>
    <lineage>
        <taxon>Bacteria</taxon>
        <taxon>Pseudomonadati</taxon>
        <taxon>Pseudomonadota</taxon>
        <taxon>Alphaproteobacteria</taxon>
        <taxon>Sphingomonadales</taxon>
        <taxon>Sphingomonadaceae</taxon>
        <taxon>Sphingomonas</taxon>
    </lineage>
</organism>